<gene>
    <name evidence="1" type="ORF">Thini_0212</name>
</gene>
<accession>A0A656HCV7</accession>
<name>A0A656HCV7_THINJ</name>
<dbReference type="Proteomes" id="UP000005317">
    <property type="component" value="Unassembled WGS sequence"/>
</dbReference>
<dbReference type="AlphaFoldDB" id="A0A656HCV7"/>
<organism evidence="1 2">
    <name type="scientific">Thiothrix nivea (strain ATCC 35100 / DSM 5205 / JP2)</name>
    <dbReference type="NCBI Taxonomy" id="870187"/>
    <lineage>
        <taxon>Bacteria</taxon>
        <taxon>Pseudomonadati</taxon>
        <taxon>Pseudomonadota</taxon>
        <taxon>Gammaproteobacteria</taxon>
        <taxon>Thiotrichales</taxon>
        <taxon>Thiotrichaceae</taxon>
        <taxon>Thiothrix</taxon>
    </lineage>
</organism>
<sequence>MFMLVTYDVEAKRTEKMNIPGASPLPSVDFLVSLESGVSLHFAHTLRGSLRSTAPSDAV</sequence>
<protein>
    <submittedName>
        <fullName evidence="1">Uncharacterized protein</fullName>
    </submittedName>
</protein>
<reference evidence="2" key="1">
    <citation type="journal article" date="2011" name="Stand. Genomic Sci.">
        <title>Genome sequence of the filamentous, gliding Thiothrix nivea neotype strain (JP2(T)).</title>
        <authorList>
            <person name="Lapidus A."/>
            <person name="Nolan M."/>
            <person name="Lucas S."/>
            <person name="Glavina Del Rio T."/>
            <person name="Tice H."/>
            <person name="Cheng J.F."/>
            <person name="Tapia R."/>
            <person name="Han C."/>
            <person name="Goodwin L."/>
            <person name="Pitluck S."/>
            <person name="Liolios K."/>
            <person name="Pagani I."/>
            <person name="Ivanova N."/>
            <person name="Huntemann M."/>
            <person name="Mavromatis K."/>
            <person name="Mikhailova N."/>
            <person name="Pati A."/>
            <person name="Chen A."/>
            <person name="Palaniappan K."/>
            <person name="Land M."/>
            <person name="Brambilla E.M."/>
            <person name="Rohde M."/>
            <person name="Abt B."/>
            <person name="Verbarg S."/>
            <person name="Goker M."/>
            <person name="Bristow J."/>
            <person name="Eisen J.A."/>
            <person name="Markowitz V."/>
            <person name="Hugenholtz P."/>
            <person name="Kyrpides N.C."/>
            <person name="Klenk H.P."/>
            <person name="Woyke T."/>
        </authorList>
    </citation>
    <scope>NUCLEOTIDE SEQUENCE [LARGE SCALE GENOMIC DNA]</scope>
    <source>
        <strain evidence="2">ATCC 35100 / DSM 5205 / JP2</strain>
    </source>
</reference>
<proteinExistence type="predicted"/>
<evidence type="ECO:0000313" key="1">
    <source>
        <dbReference type="EMBL" id="EIJ32875.1"/>
    </source>
</evidence>
<evidence type="ECO:0000313" key="2">
    <source>
        <dbReference type="Proteomes" id="UP000005317"/>
    </source>
</evidence>
<keyword evidence="2" id="KW-1185">Reference proteome</keyword>
<dbReference type="EMBL" id="JH651384">
    <property type="protein sequence ID" value="EIJ32875.1"/>
    <property type="molecule type" value="Genomic_DNA"/>
</dbReference>